<dbReference type="EMBL" id="CP013652">
    <property type="protein sequence ID" value="ALS22767.1"/>
    <property type="molecule type" value="Genomic_DNA"/>
</dbReference>
<gene>
    <name evidence="1" type="ORF">IJ22_23940</name>
</gene>
<name>A0A0U2MXD1_9BACL</name>
<reference evidence="1 2" key="2">
    <citation type="journal article" date="2016" name="Genome Announc.">
        <title>Complete Genome Sequences of Two Interactive Moderate Thermophiles, Paenibacillus napthalenovorans 32O-Y and Paenibacillus sp. 32O-W.</title>
        <authorList>
            <person name="Butler R.R.III."/>
            <person name="Wang J."/>
            <person name="Stark B.C."/>
            <person name="Pombert J.F."/>
        </authorList>
    </citation>
    <scope>NUCLEOTIDE SEQUENCE [LARGE SCALE GENOMIC DNA]</scope>
    <source>
        <strain evidence="1 2">32O-Y</strain>
    </source>
</reference>
<organism evidence="1 2">
    <name type="scientific">Paenibacillus naphthalenovorans</name>
    <dbReference type="NCBI Taxonomy" id="162209"/>
    <lineage>
        <taxon>Bacteria</taxon>
        <taxon>Bacillati</taxon>
        <taxon>Bacillota</taxon>
        <taxon>Bacilli</taxon>
        <taxon>Bacillales</taxon>
        <taxon>Paenibacillaceae</taxon>
        <taxon>Paenibacillus</taxon>
    </lineage>
</organism>
<dbReference type="Pfam" id="PF12982">
    <property type="entry name" value="DUF3866"/>
    <property type="match status" value="1"/>
</dbReference>
<protein>
    <recommendedName>
        <fullName evidence="3">DUF3866 domain-containing protein</fullName>
    </recommendedName>
</protein>
<dbReference type="KEGG" id="pnp:IJ22_23940"/>
<dbReference type="Proteomes" id="UP000061660">
    <property type="component" value="Chromosome"/>
</dbReference>
<dbReference type="RefSeq" id="WP_062408919.1">
    <property type="nucleotide sequence ID" value="NZ_CP013652.1"/>
</dbReference>
<dbReference type="PATRIC" id="fig|162209.4.peg.2546"/>
<dbReference type="AlphaFoldDB" id="A0A0U2MXD1"/>
<evidence type="ECO:0000313" key="1">
    <source>
        <dbReference type="EMBL" id="ALS22767.1"/>
    </source>
</evidence>
<reference evidence="2" key="1">
    <citation type="submission" date="2015-12" db="EMBL/GenBank/DDBJ databases">
        <title>Complete genome sequences of two moderately thermophilic Paenibacillus species.</title>
        <authorList>
            <person name="Butler R.III."/>
            <person name="Wang J."/>
            <person name="Stark B.C."/>
            <person name="Pombert J.-F."/>
        </authorList>
    </citation>
    <scope>NUCLEOTIDE SEQUENCE [LARGE SCALE GENOMIC DNA]</scope>
    <source>
        <strain evidence="2">32O-Y</strain>
    </source>
</reference>
<keyword evidence="2" id="KW-1185">Reference proteome</keyword>
<sequence length="383" mass="41324">MGLMMKKGVVTDADGHEALPDAKIQIVEVRQPDGVTARAIHDLSVFPRLAVGDTVLMNTTAEELQLGTGGYHFIHAVLEPSMEAAEPGPGHIMKLRYTSLQRAVLAAEEPDSPHHETLAGRRTLEGMPVLLGELHSMLPVAVCWLRHLANQAQPGTKELRIAYIMTDGGALPLSISLHAARLCGLGWLAGTITYGHAYGGDLEAVNKYTALLAARHILQADIAIVIMGPGIVGTDTVYGYSGMEVGELINAVHALGGTPVAIPRISFADPREQHRGISRHTLTALAVAALAPCSLPLPLLRDPGKIMLLKRQMQQYELDRLHRVRWTEAPSVDELDAALELYGRPVTSMGRGLHEDPSFFAGVCGAASVAYRQCLYGQDRQDE</sequence>
<proteinExistence type="predicted"/>
<accession>A0A0U2MXD1</accession>
<evidence type="ECO:0008006" key="3">
    <source>
        <dbReference type="Google" id="ProtNLM"/>
    </source>
</evidence>
<dbReference type="STRING" id="162209.IJ22_23940"/>
<evidence type="ECO:0000313" key="2">
    <source>
        <dbReference type="Proteomes" id="UP000061660"/>
    </source>
</evidence>
<dbReference type="OrthoDB" id="3401376at2"/>
<dbReference type="InterPro" id="IPR024479">
    <property type="entry name" value="DUF3866"/>
</dbReference>